<dbReference type="PRINTS" id="PR00368">
    <property type="entry name" value="FADPNR"/>
</dbReference>
<evidence type="ECO:0000259" key="5">
    <source>
        <dbReference type="Pfam" id="PF07992"/>
    </source>
</evidence>
<dbReference type="PANTHER" id="PTHR43735">
    <property type="entry name" value="APOPTOSIS-INDUCING FACTOR 1"/>
    <property type="match status" value="1"/>
</dbReference>
<dbReference type="OrthoDB" id="3248171at2"/>
<dbReference type="GO" id="GO:0004174">
    <property type="term" value="F:electron-transferring-flavoprotein dehydrogenase activity"/>
    <property type="evidence" value="ECO:0007669"/>
    <property type="project" value="TreeGrafter"/>
</dbReference>
<evidence type="ECO:0000256" key="4">
    <source>
        <dbReference type="ARBA" id="ARBA00023002"/>
    </source>
</evidence>
<reference evidence="6 7" key="1">
    <citation type="submission" date="2018-03" db="EMBL/GenBank/DDBJ databases">
        <title>Bioinformatic expansion and discovery of thiopeptide antibiotics.</title>
        <authorList>
            <person name="Schwalen C.J."/>
            <person name="Hudson G.A."/>
            <person name="Mitchell D.A."/>
        </authorList>
    </citation>
    <scope>NUCLEOTIDE SEQUENCE [LARGE SCALE GENOMIC DNA]</scope>
    <source>
        <strain evidence="6 7">NRRL 8041</strain>
    </source>
</reference>
<dbReference type="Pfam" id="PF07992">
    <property type="entry name" value="Pyr_redox_2"/>
    <property type="match status" value="1"/>
</dbReference>
<evidence type="ECO:0000313" key="7">
    <source>
        <dbReference type="Proteomes" id="UP000248333"/>
    </source>
</evidence>
<dbReference type="SUPFAM" id="SSF51905">
    <property type="entry name" value="FAD/NAD(P)-binding domain"/>
    <property type="match status" value="1"/>
</dbReference>
<keyword evidence="3" id="KW-0274">FAD</keyword>
<keyword evidence="7" id="KW-1185">Reference proteome</keyword>
<evidence type="ECO:0000256" key="1">
    <source>
        <dbReference type="ARBA" id="ARBA00006442"/>
    </source>
</evidence>
<dbReference type="Proteomes" id="UP000248333">
    <property type="component" value="Unassembled WGS sequence"/>
</dbReference>
<name>A0A318NAU6_9ACTN</name>
<protein>
    <submittedName>
        <fullName evidence="6">FAD-dependent oxidoreductase</fullName>
    </submittedName>
</protein>
<comment type="caution">
    <text evidence="6">The sequence shown here is derived from an EMBL/GenBank/DDBJ whole genome shotgun (WGS) entry which is preliminary data.</text>
</comment>
<dbReference type="AlphaFoldDB" id="A0A318NAU6"/>
<sequence length="367" mass="39414">MERTVVIIGGGYGGTLVAKELDADANVILIDPREGFVNAAASLRALTRPDWAHNAFFPYGALLSRGLVIRDRAVSVDSQGVTLASGERIRGDYLVLATGSGYSYPAKPHPEATEIARQLDDLRETHKELSGAARTLILGAGPVGLELAGEIKDIWPDKNVIIVDRATELLPGFLPEVRNSLHHQLNERGIDLRLGTSLTALPPVPAGKTARFTVTTNNGEEIVADIWFRAFGVQINTNYLADGRLTPLTDLGTIPVTDHLNVRGYDHVYAIGDITELPDPKMASYAMEHAVIVAANIKAQLAGETPEAIHTPTSDRRILLPLGTHAGVGQLPTADGPAAATAETVHQRKGADLFTARFTARFDQGRH</sequence>
<keyword evidence="4" id="KW-0560">Oxidoreductase</keyword>
<dbReference type="Gene3D" id="3.50.50.100">
    <property type="match status" value="1"/>
</dbReference>
<dbReference type="GO" id="GO:0050660">
    <property type="term" value="F:flavin adenine dinucleotide binding"/>
    <property type="evidence" value="ECO:0007669"/>
    <property type="project" value="TreeGrafter"/>
</dbReference>
<evidence type="ECO:0000313" key="6">
    <source>
        <dbReference type="EMBL" id="PYC64327.1"/>
    </source>
</evidence>
<dbReference type="EMBL" id="PYBV01000055">
    <property type="protein sequence ID" value="PYC64327.1"/>
    <property type="molecule type" value="Genomic_DNA"/>
</dbReference>
<dbReference type="GO" id="GO:0005737">
    <property type="term" value="C:cytoplasm"/>
    <property type="evidence" value="ECO:0007669"/>
    <property type="project" value="TreeGrafter"/>
</dbReference>
<evidence type="ECO:0000256" key="2">
    <source>
        <dbReference type="ARBA" id="ARBA00022630"/>
    </source>
</evidence>
<accession>A0A318NAU6</accession>
<evidence type="ECO:0000256" key="3">
    <source>
        <dbReference type="ARBA" id="ARBA00022827"/>
    </source>
</evidence>
<feature type="domain" description="FAD/NAD(P)-binding" evidence="5">
    <location>
        <begin position="4"/>
        <end position="289"/>
    </location>
</feature>
<proteinExistence type="inferred from homology"/>
<organism evidence="6 7">
    <name type="scientific">Micromonospora arborensis</name>
    <dbReference type="NCBI Taxonomy" id="2116518"/>
    <lineage>
        <taxon>Bacteria</taxon>
        <taxon>Bacillati</taxon>
        <taxon>Actinomycetota</taxon>
        <taxon>Actinomycetes</taxon>
        <taxon>Micromonosporales</taxon>
        <taxon>Micromonosporaceae</taxon>
        <taxon>Micromonospora</taxon>
    </lineage>
</organism>
<dbReference type="InterPro" id="IPR036188">
    <property type="entry name" value="FAD/NAD-bd_sf"/>
</dbReference>
<dbReference type="PANTHER" id="PTHR43735:SF3">
    <property type="entry name" value="FERROPTOSIS SUPPRESSOR PROTEIN 1"/>
    <property type="match status" value="1"/>
</dbReference>
<comment type="similarity">
    <text evidence="1">Belongs to the FAD-dependent oxidoreductase family.</text>
</comment>
<dbReference type="RefSeq" id="WP_110567998.1">
    <property type="nucleotide sequence ID" value="NZ_PYBV01000055.1"/>
</dbReference>
<gene>
    <name evidence="6" type="ORF">C7C45_30710</name>
</gene>
<keyword evidence="2" id="KW-0285">Flavoprotein</keyword>
<dbReference type="InterPro" id="IPR023753">
    <property type="entry name" value="FAD/NAD-binding_dom"/>
</dbReference>